<dbReference type="InterPro" id="IPR003723">
    <property type="entry name" value="Precorrin-6x_reduct"/>
</dbReference>
<evidence type="ECO:0000313" key="4">
    <source>
        <dbReference type="EMBL" id="SFI39996.1"/>
    </source>
</evidence>
<dbReference type="NCBIfam" id="TIGR00715">
    <property type="entry name" value="precor6x_red"/>
    <property type="match status" value="1"/>
</dbReference>
<organism evidence="4 5">
    <name type="scientific">Tindallia magadiensis</name>
    <dbReference type="NCBI Taxonomy" id="69895"/>
    <lineage>
        <taxon>Bacteria</taxon>
        <taxon>Bacillati</taxon>
        <taxon>Bacillota</taxon>
        <taxon>Clostridia</taxon>
        <taxon>Peptostreptococcales</taxon>
        <taxon>Tindalliaceae</taxon>
        <taxon>Tindallia</taxon>
    </lineage>
</organism>
<evidence type="ECO:0000256" key="1">
    <source>
        <dbReference type="ARBA" id="ARBA00004953"/>
    </source>
</evidence>
<comment type="pathway">
    <text evidence="1">Cofactor biosynthesis; adenosylcobalamin biosynthesis.</text>
</comment>
<evidence type="ECO:0000313" key="5">
    <source>
        <dbReference type="Proteomes" id="UP000199287"/>
    </source>
</evidence>
<dbReference type="AlphaFoldDB" id="A0A1I3HW70"/>
<evidence type="ECO:0000256" key="2">
    <source>
        <dbReference type="ARBA" id="ARBA00022573"/>
    </source>
</evidence>
<gene>
    <name evidence="4" type="ORF">SAMN05192551_11715</name>
</gene>
<keyword evidence="2" id="KW-0169">Cobalamin biosynthesis</keyword>
<keyword evidence="5" id="KW-1185">Reference proteome</keyword>
<dbReference type="GO" id="GO:0009236">
    <property type="term" value="P:cobalamin biosynthetic process"/>
    <property type="evidence" value="ECO:0007669"/>
    <property type="project" value="UniProtKB-UniPathway"/>
</dbReference>
<dbReference type="GO" id="GO:0016994">
    <property type="term" value="F:precorrin-6A reductase activity"/>
    <property type="evidence" value="ECO:0007669"/>
    <property type="project" value="InterPro"/>
</dbReference>
<dbReference type="PROSITE" id="PS51014">
    <property type="entry name" value="COBK_CBIJ"/>
    <property type="match status" value="1"/>
</dbReference>
<dbReference type="PANTHER" id="PTHR36925:SF1">
    <property type="entry name" value="COBALT-PRECORRIN-6A REDUCTASE"/>
    <property type="match status" value="1"/>
</dbReference>
<dbReference type="EMBL" id="FOQA01000017">
    <property type="protein sequence ID" value="SFI39996.1"/>
    <property type="molecule type" value="Genomic_DNA"/>
</dbReference>
<evidence type="ECO:0000256" key="3">
    <source>
        <dbReference type="ARBA" id="ARBA00023002"/>
    </source>
</evidence>
<dbReference type="UniPathway" id="UPA00148"/>
<dbReference type="STRING" id="69895.SAMN05192551_11715"/>
<dbReference type="Pfam" id="PF02571">
    <property type="entry name" value="CbiJ"/>
    <property type="match status" value="1"/>
</dbReference>
<keyword evidence="3" id="KW-0560">Oxidoreductase</keyword>
<protein>
    <submittedName>
        <fullName evidence="4">Precorrin-6A/cobalt-precorrin-6A reductase</fullName>
    </submittedName>
</protein>
<name>A0A1I3HW70_9FIRM</name>
<sequence length="257" mass="28517">MILLLSGTSDGKRIAAALNQWNLPSIVTTVTEYGGALLLQETDKTQTQVQVGPLQPSALETLLEEGKIQALVDATHPYANQITWMAYEKANACQIPFIRWHRPGLSEEEKSHCLSVEDYKTAAKTMAEMGGKWLLTTGSNHLEVFCQYVNSKDLIIRIMPFPKVLEKCLALGFLPGQIIAQQGPFSYEMNRLQLKELGVEGMVTKDSGAIGGVKEKIQAVREEKKKMILIQRPPEPPAPKAENLQQLQELLFSILSS</sequence>
<accession>A0A1I3HW70</accession>
<dbReference type="PANTHER" id="PTHR36925">
    <property type="entry name" value="COBALT-PRECORRIN-6A REDUCTASE"/>
    <property type="match status" value="1"/>
</dbReference>
<proteinExistence type="predicted"/>
<reference evidence="5" key="1">
    <citation type="submission" date="2016-10" db="EMBL/GenBank/DDBJ databases">
        <authorList>
            <person name="Varghese N."/>
            <person name="Submissions S."/>
        </authorList>
    </citation>
    <scope>NUCLEOTIDE SEQUENCE [LARGE SCALE GENOMIC DNA]</scope>
    <source>
        <strain evidence="5">Z-7934</strain>
    </source>
</reference>
<dbReference type="Proteomes" id="UP000199287">
    <property type="component" value="Unassembled WGS sequence"/>
</dbReference>
<dbReference type="OrthoDB" id="9780707at2"/>
<dbReference type="RefSeq" id="WP_093373909.1">
    <property type="nucleotide sequence ID" value="NZ_FOQA01000017.1"/>
</dbReference>